<reference evidence="2 3" key="1">
    <citation type="submission" date="2008-03" db="EMBL/GenBank/DDBJ databases">
        <title>The Genome Sequence of Verticillium dahliae VdLs.17.</title>
        <authorList>
            <consortium name="The Broad Institute Genome Sequencing Platform"/>
            <person name="Ma L.-J.J."/>
            <person name="Klosterman S.J."/>
            <person name="Subbarao K."/>
            <person name="Dobinson K."/>
            <person name="Veronese P."/>
            <person name="Kang S."/>
            <person name="Gold S.E."/>
            <person name="Young S."/>
            <person name="Jaffe D."/>
            <person name="Gnerre S."/>
            <person name="Berlin A."/>
            <person name="Heiman D."/>
            <person name="Hepburn T."/>
            <person name="Sykes S."/>
            <person name="Alvarado L."/>
            <person name="Kodira C.D."/>
            <person name="Lander E."/>
            <person name="Galagan J."/>
            <person name="Nusbaum C."/>
            <person name="Birren B."/>
        </authorList>
    </citation>
    <scope>NUCLEOTIDE SEQUENCE [LARGE SCALE GENOMIC DNA]</scope>
    <source>
        <strain evidence="3">VdLs.17 / ATCC MYA-4575 / FGSC 10137</strain>
    </source>
</reference>
<evidence type="ECO:0000256" key="1">
    <source>
        <dbReference type="SAM" id="MobiDB-lite"/>
    </source>
</evidence>
<sequence length="121" mass="13550">MPCRNRNMPTRPPLRSQGNILATAPAVLLAVPPTLTRTGRRYLTLLSVDGYRIASRNATIARSSRGAWKILKGVLGRTATQAPRRQHNLKAPPPSAPNLLQRKHTRMRRKGSSARDNLRRR</sequence>
<dbReference type="RefSeq" id="XP_009649664.1">
    <property type="nucleotide sequence ID" value="XM_009651369.1"/>
</dbReference>
<dbReference type="HOGENOM" id="CLU_2039864_0_0_1"/>
<keyword evidence="3" id="KW-1185">Reference proteome</keyword>
<protein>
    <submittedName>
        <fullName evidence="2">Uncharacterized protein</fullName>
    </submittedName>
</protein>
<dbReference type="GeneID" id="20711568"/>
<dbReference type="InParanoid" id="G2XIQ7"/>
<dbReference type="Proteomes" id="UP000001611">
    <property type="component" value="Chromosome 1"/>
</dbReference>
<gene>
    <name evidence="2" type="ORF">VDAG_10105</name>
</gene>
<name>G2XIQ7_VERDV</name>
<accession>G2XIQ7</accession>
<evidence type="ECO:0000313" key="2">
    <source>
        <dbReference type="EMBL" id="EGY20476.1"/>
    </source>
</evidence>
<dbReference type="AlphaFoldDB" id="G2XIQ7"/>
<organism evidence="2 3">
    <name type="scientific">Verticillium dahliae (strain VdLs.17 / ATCC MYA-4575 / FGSC 10137)</name>
    <name type="common">Verticillium wilt</name>
    <dbReference type="NCBI Taxonomy" id="498257"/>
    <lineage>
        <taxon>Eukaryota</taxon>
        <taxon>Fungi</taxon>
        <taxon>Dikarya</taxon>
        <taxon>Ascomycota</taxon>
        <taxon>Pezizomycotina</taxon>
        <taxon>Sordariomycetes</taxon>
        <taxon>Hypocreomycetidae</taxon>
        <taxon>Glomerellales</taxon>
        <taxon>Plectosphaerellaceae</taxon>
        <taxon>Verticillium</taxon>
    </lineage>
</organism>
<proteinExistence type="predicted"/>
<dbReference type="EMBL" id="DS572725">
    <property type="protein sequence ID" value="EGY20476.1"/>
    <property type="molecule type" value="Genomic_DNA"/>
</dbReference>
<feature type="region of interest" description="Disordered" evidence="1">
    <location>
        <begin position="78"/>
        <end position="121"/>
    </location>
</feature>
<evidence type="ECO:0000313" key="3">
    <source>
        <dbReference type="Proteomes" id="UP000001611"/>
    </source>
</evidence>
<feature type="compositionally biased region" description="Basic residues" evidence="1">
    <location>
        <begin position="101"/>
        <end position="121"/>
    </location>
</feature>
<dbReference type="KEGG" id="vda:VDAG_10105"/>